<dbReference type="PANTHER" id="PTHR30383:SF5">
    <property type="entry name" value="SGNH HYDROLASE-TYPE ESTERASE DOMAIN-CONTAINING PROTEIN"/>
    <property type="match status" value="1"/>
</dbReference>
<dbReference type="InterPro" id="IPR013830">
    <property type="entry name" value="SGNH_hydro"/>
</dbReference>
<reference evidence="2" key="1">
    <citation type="submission" date="2020-08" db="EMBL/GenBank/DDBJ databases">
        <authorList>
            <person name="Cejkova D."/>
            <person name="Kubasova T."/>
            <person name="Jahodarova E."/>
            <person name="Rychlik I."/>
        </authorList>
    </citation>
    <scope>NUCLEOTIDE SEQUENCE</scope>
    <source>
        <strain evidence="2">An824</strain>
    </source>
</reference>
<dbReference type="InterPro" id="IPR036514">
    <property type="entry name" value="SGNH_hydro_sf"/>
</dbReference>
<evidence type="ECO:0000259" key="1">
    <source>
        <dbReference type="Pfam" id="PF13472"/>
    </source>
</evidence>
<accession>A0A939B7B0</accession>
<dbReference type="Gene3D" id="3.40.50.1110">
    <property type="entry name" value="SGNH hydrolase"/>
    <property type="match status" value="1"/>
</dbReference>
<feature type="domain" description="SGNH hydrolase-type esterase" evidence="1">
    <location>
        <begin position="48"/>
        <end position="268"/>
    </location>
</feature>
<dbReference type="SUPFAM" id="SSF52266">
    <property type="entry name" value="SGNH hydrolase"/>
    <property type="match status" value="1"/>
</dbReference>
<name>A0A939B7B0_9BACT</name>
<dbReference type="EMBL" id="JACJJG010000013">
    <property type="protein sequence ID" value="MBM6673123.1"/>
    <property type="molecule type" value="Genomic_DNA"/>
</dbReference>
<organism evidence="2 3">
    <name type="scientific">Marseilla massiliensis</name>
    <dbReference type="NCBI Taxonomy" id="1841864"/>
    <lineage>
        <taxon>Bacteria</taxon>
        <taxon>Pseudomonadati</taxon>
        <taxon>Bacteroidota</taxon>
        <taxon>Bacteroidia</taxon>
        <taxon>Bacteroidales</taxon>
        <taxon>Prevotellaceae</taxon>
        <taxon>Marseilla</taxon>
    </lineage>
</organism>
<dbReference type="Proteomes" id="UP000706891">
    <property type="component" value="Unassembled WGS sequence"/>
</dbReference>
<proteinExistence type="predicted"/>
<dbReference type="GO" id="GO:0004622">
    <property type="term" value="F:phosphatidylcholine lysophospholipase activity"/>
    <property type="evidence" value="ECO:0007669"/>
    <property type="project" value="TreeGrafter"/>
</dbReference>
<comment type="caution">
    <text evidence="2">The sequence shown here is derived from an EMBL/GenBank/DDBJ whole genome shotgun (WGS) entry which is preliminary data.</text>
</comment>
<reference evidence="2" key="2">
    <citation type="journal article" date="2021" name="Sci. Rep.">
        <title>The distribution of antibiotic resistance genes in chicken gut microbiota commensals.</title>
        <authorList>
            <person name="Juricova H."/>
            <person name="Matiasovicova J."/>
            <person name="Kubasova T."/>
            <person name="Cejkova D."/>
            <person name="Rychlik I."/>
        </authorList>
    </citation>
    <scope>NUCLEOTIDE SEQUENCE</scope>
    <source>
        <strain evidence="2">An824</strain>
    </source>
</reference>
<keyword evidence="3" id="KW-1185">Reference proteome</keyword>
<dbReference type="AlphaFoldDB" id="A0A939B7B0"/>
<dbReference type="InterPro" id="IPR051532">
    <property type="entry name" value="Ester_Hydrolysis_Enzymes"/>
</dbReference>
<dbReference type="CDD" id="cd00229">
    <property type="entry name" value="SGNH_hydrolase"/>
    <property type="match status" value="1"/>
</dbReference>
<sequence length="283" mass="31709">MPAIGQTTAPESATIQPAGNVCPLGNQSACDMPSCTFRHPWAGKRVCFIGDSMTDPRNNSEEINKKYWNFLQEWLGITPYVYAISGRQWDDVPRQAKALKDEHGDNVDAITVFIGTNDFNAGVPLGRWYDEREDTVLAAVHSPKKYYKRKKRTPSMDNTTFKGRINIAIESLKTLFPDKQIVLLTPIHRARAEFGAENLQPDESWQNVCGEYFSAYVDAVKEAGNVWGVPIIDLNAVSGMNPMVKAQQSYFHNAATDLLHPSVKGQRRLAQTLVYQLMALPVF</sequence>
<protein>
    <submittedName>
        <fullName evidence="2">SGNH/GDSL hydrolase family protein</fullName>
    </submittedName>
</protein>
<keyword evidence="2" id="KW-0378">Hydrolase</keyword>
<dbReference type="PANTHER" id="PTHR30383">
    <property type="entry name" value="THIOESTERASE 1/PROTEASE 1/LYSOPHOSPHOLIPASE L1"/>
    <property type="match status" value="1"/>
</dbReference>
<evidence type="ECO:0000313" key="3">
    <source>
        <dbReference type="Proteomes" id="UP000706891"/>
    </source>
</evidence>
<dbReference type="Pfam" id="PF13472">
    <property type="entry name" value="Lipase_GDSL_2"/>
    <property type="match status" value="1"/>
</dbReference>
<gene>
    <name evidence="2" type="ORF">H6A34_04440</name>
</gene>
<evidence type="ECO:0000313" key="2">
    <source>
        <dbReference type="EMBL" id="MBM6673123.1"/>
    </source>
</evidence>